<name>A0A8J4XV04_CHIOP</name>
<gene>
    <name evidence="2" type="ORF">GWK47_015686</name>
</gene>
<feature type="compositionally biased region" description="Polar residues" evidence="1">
    <location>
        <begin position="1"/>
        <end position="12"/>
    </location>
</feature>
<proteinExistence type="predicted"/>
<feature type="compositionally biased region" description="Low complexity" evidence="1">
    <location>
        <begin position="325"/>
        <end position="335"/>
    </location>
</feature>
<organism evidence="2 3">
    <name type="scientific">Chionoecetes opilio</name>
    <name type="common">Atlantic snow crab</name>
    <name type="synonym">Cancer opilio</name>
    <dbReference type="NCBI Taxonomy" id="41210"/>
    <lineage>
        <taxon>Eukaryota</taxon>
        <taxon>Metazoa</taxon>
        <taxon>Ecdysozoa</taxon>
        <taxon>Arthropoda</taxon>
        <taxon>Crustacea</taxon>
        <taxon>Multicrustacea</taxon>
        <taxon>Malacostraca</taxon>
        <taxon>Eumalacostraca</taxon>
        <taxon>Eucarida</taxon>
        <taxon>Decapoda</taxon>
        <taxon>Pleocyemata</taxon>
        <taxon>Brachyura</taxon>
        <taxon>Eubrachyura</taxon>
        <taxon>Majoidea</taxon>
        <taxon>Majidae</taxon>
        <taxon>Chionoecetes</taxon>
    </lineage>
</organism>
<protein>
    <submittedName>
        <fullName evidence="2">Uncharacterized protein</fullName>
    </submittedName>
</protein>
<dbReference type="AlphaFoldDB" id="A0A8J4XV04"/>
<dbReference type="OrthoDB" id="6626714at2759"/>
<keyword evidence="3" id="KW-1185">Reference proteome</keyword>
<feature type="region of interest" description="Disordered" evidence="1">
    <location>
        <begin position="1"/>
        <end position="35"/>
    </location>
</feature>
<evidence type="ECO:0000313" key="2">
    <source>
        <dbReference type="EMBL" id="KAG0713682.1"/>
    </source>
</evidence>
<reference evidence="2" key="1">
    <citation type="submission" date="2020-07" db="EMBL/GenBank/DDBJ databases">
        <title>The High-quality genome of the commercially important snow crab, Chionoecetes opilio.</title>
        <authorList>
            <person name="Jeong J.-H."/>
            <person name="Ryu S."/>
        </authorList>
    </citation>
    <scope>NUCLEOTIDE SEQUENCE</scope>
    <source>
        <strain evidence="2">MADBK_172401_WGS</strain>
        <tissue evidence="2">Digestive gland</tissue>
    </source>
</reference>
<feature type="compositionally biased region" description="Basic and acidic residues" evidence="1">
    <location>
        <begin position="291"/>
        <end position="308"/>
    </location>
</feature>
<evidence type="ECO:0000256" key="1">
    <source>
        <dbReference type="SAM" id="MobiDB-lite"/>
    </source>
</evidence>
<accession>A0A8J4XV04</accession>
<comment type="caution">
    <text evidence="2">The sequence shown here is derived from an EMBL/GenBank/DDBJ whole genome shotgun (WGS) entry which is preliminary data.</text>
</comment>
<dbReference type="Proteomes" id="UP000770661">
    <property type="component" value="Unassembled WGS sequence"/>
</dbReference>
<sequence>MEADTESTSSSEYLPGDSDHENSDDSEDSDLDDDSEDEIFADNEAVVDGGWSFISDFFEDARLNAVPAFSGDVTGEIRAWQHAQRSYCLHLGTRHSRFTCTASVSPLTPTAPGAGTYLETIEHFLLPPACQVAACSADMSSTRSTDRLWLVGAPATQELPSSVLPNREEVLCVLQYHTKLNPRDLAFSVRQTALNVQHQYSKANIPTIDPCDILKKVRRLHEEYNGLKKSKSRTTGQAEENRANFVACLKNLFDVAHRDAMSKITIKEDSDFLEAQRKPGRQGKMGGMDRPWVEKETRTQQRRDDDGSRAAQESQAFAERQATVELESSTLSSSPEEQDVIASPPPKRSRRAPSQKKIISPQVSAALDRTNISDRKAAHVLLPFAEELGANTRELSLSASTINRQRKRHRQEKAAELKEKFAPDVPLTLHWDGKLMPSLTNEGVVDRLPILVSGEGVKKILAVPITDGKAEPTANTIHSVISEWAISDRIRALCFDTTAHHYCLVCYEIS</sequence>
<feature type="region of interest" description="Disordered" evidence="1">
    <location>
        <begin position="273"/>
        <end position="360"/>
    </location>
</feature>
<dbReference type="EMBL" id="JACEEZ010021214">
    <property type="protein sequence ID" value="KAG0713682.1"/>
    <property type="molecule type" value="Genomic_DNA"/>
</dbReference>
<evidence type="ECO:0000313" key="3">
    <source>
        <dbReference type="Proteomes" id="UP000770661"/>
    </source>
</evidence>
<feature type="compositionally biased region" description="Acidic residues" evidence="1">
    <location>
        <begin position="24"/>
        <end position="35"/>
    </location>
</feature>